<dbReference type="EMBL" id="QDEB01067971">
    <property type="protein sequence ID" value="RZC35772.1"/>
    <property type="molecule type" value="Genomic_DNA"/>
</dbReference>
<evidence type="ECO:0000256" key="4">
    <source>
        <dbReference type="ARBA" id="ARBA00023125"/>
    </source>
</evidence>
<proteinExistence type="predicted"/>
<dbReference type="InterPro" id="IPR026516">
    <property type="entry name" value="THAP1/10"/>
</dbReference>
<dbReference type="SUPFAM" id="SSF57716">
    <property type="entry name" value="Glucocorticoid receptor-like (DNA-binding domain)"/>
    <property type="match status" value="1"/>
</dbReference>
<keyword evidence="8" id="KW-1185">Reference proteome</keyword>
<dbReference type="Pfam" id="PF05485">
    <property type="entry name" value="THAP"/>
    <property type="match status" value="1"/>
</dbReference>
<keyword evidence="4 5" id="KW-0238">DNA-binding</keyword>
<organism evidence="7 8">
    <name type="scientific">Asbolus verrucosus</name>
    <name type="common">Desert ironclad beetle</name>
    <dbReference type="NCBI Taxonomy" id="1661398"/>
    <lineage>
        <taxon>Eukaryota</taxon>
        <taxon>Metazoa</taxon>
        <taxon>Ecdysozoa</taxon>
        <taxon>Arthropoda</taxon>
        <taxon>Hexapoda</taxon>
        <taxon>Insecta</taxon>
        <taxon>Pterygota</taxon>
        <taxon>Neoptera</taxon>
        <taxon>Endopterygota</taxon>
        <taxon>Coleoptera</taxon>
        <taxon>Polyphaga</taxon>
        <taxon>Cucujiformia</taxon>
        <taxon>Tenebrionidae</taxon>
        <taxon>Pimeliinae</taxon>
        <taxon>Asbolus</taxon>
    </lineage>
</organism>
<dbReference type="AlphaFoldDB" id="A0A482VS59"/>
<keyword evidence="3" id="KW-0862">Zinc</keyword>
<dbReference type="STRING" id="1661398.A0A482VS59"/>
<evidence type="ECO:0000256" key="3">
    <source>
        <dbReference type="ARBA" id="ARBA00022833"/>
    </source>
</evidence>
<dbReference type="PANTHER" id="PTHR46600">
    <property type="entry name" value="THAP DOMAIN-CONTAINING"/>
    <property type="match status" value="1"/>
</dbReference>
<accession>A0A482VS59</accession>
<comment type="caution">
    <text evidence="7">The sequence shown here is derived from an EMBL/GenBank/DDBJ whole genome shotgun (WGS) entry which is preliminary data.</text>
</comment>
<dbReference type="GO" id="GO:0008270">
    <property type="term" value="F:zinc ion binding"/>
    <property type="evidence" value="ECO:0007669"/>
    <property type="project" value="UniProtKB-KW"/>
</dbReference>
<dbReference type="PROSITE" id="PS50950">
    <property type="entry name" value="ZF_THAP"/>
    <property type="match status" value="1"/>
</dbReference>
<evidence type="ECO:0000259" key="6">
    <source>
        <dbReference type="PROSITE" id="PS50950"/>
    </source>
</evidence>
<dbReference type="OrthoDB" id="7683421at2759"/>
<dbReference type="SMART" id="SM00692">
    <property type="entry name" value="DM3"/>
    <property type="match status" value="1"/>
</dbReference>
<evidence type="ECO:0000313" key="8">
    <source>
        <dbReference type="Proteomes" id="UP000292052"/>
    </source>
</evidence>
<dbReference type="PANTHER" id="PTHR46600:SF11">
    <property type="entry name" value="THAP DOMAIN-CONTAINING PROTEIN 10"/>
    <property type="match status" value="1"/>
</dbReference>
<reference evidence="7 8" key="1">
    <citation type="submission" date="2017-03" db="EMBL/GenBank/DDBJ databases">
        <title>Genome of the blue death feigning beetle - Asbolus verrucosus.</title>
        <authorList>
            <person name="Rider S.D."/>
        </authorList>
    </citation>
    <scope>NUCLEOTIDE SEQUENCE [LARGE SCALE GENOMIC DNA]</scope>
    <source>
        <strain evidence="7">Butters</strain>
        <tissue evidence="7">Head and leg muscle</tissue>
    </source>
</reference>
<gene>
    <name evidence="7" type="ORF">BDFB_010034</name>
</gene>
<dbReference type="InterPro" id="IPR006612">
    <property type="entry name" value="THAP_Znf"/>
</dbReference>
<evidence type="ECO:0000256" key="2">
    <source>
        <dbReference type="ARBA" id="ARBA00022771"/>
    </source>
</evidence>
<evidence type="ECO:0000256" key="1">
    <source>
        <dbReference type="ARBA" id="ARBA00022723"/>
    </source>
</evidence>
<name>A0A482VS59_ASBVE</name>
<sequence length="344" mass="39920">MGGCRCSYKNCTNTTKTRDNLHFFHYPVKQKDRCRQWIENANKPQFYDLDEDQLRNKVVCETHFEDCYFPNIQKKRLLQGAIPTLDGDCEQKTSHERIMKIQDVQVLPANADGTIFVLETNMQNSFQSERVESYIYTNNGLVLPISKCNETIDDSMQTIYSGSEVEEFEEPQIKLKNEQEVYETVTMEKDFDNYVFASESNLINEKVSQLQESKTQNSIKITDDIFSKTVGNKYVKKIKQHSKDIAILKRILKSKTTCRKPSNTIILNSLKRQVSSSLFSVINLNLNGNCELSSEDFEFFSTIYATSPQVYQILSQKYKWKLPNPELFNNSINKNNGHVYCEDN</sequence>
<dbReference type="SMART" id="SM00980">
    <property type="entry name" value="THAP"/>
    <property type="match status" value="1"/>
</dbReference>
<dbReference type="Proteomes" id="UP000292052">
    <property type="component" value="Unassembled WGS sequence"/>
</dbReference>
<keyword evidence="2 5" id="KW-0863">Zinc-finger</keyword>
<dbReference type="GO" id="GO:0043565">
    <property type="term" value="F:sequence-specific DNA binding"/>
    <property type="evidence" value="ECO:0007669"/>
    <property type="project" value="InterPro"/>
</dbReference>
<evidence type="ECO:0000256" key="5">
    <source>
        <dbReference type="PROSITE-ProRule" id="PRU00309"/>
    </source>
</evidence>
<feature type="domain" description="THAP-type" evidence="6">
    <location>
        <begin position="1"/>
        <end position="86"/>
    </location>
</feature>
<keyword evidence="1" id="KW-0479">Metal-binding</keyword>
<protein>
    <submittedName>
        <fullName evidence="7">THAP domain containing protein</fullName>
    </submittedName>
</protein>
<evidence type="ECO:0000313" key="7">
    <source>
        <dbReference type="EMBL" id="RZC35772.1"/>
    </source>
</evidence>